<dbReference type="GO" id="GO:0070086">
    <property type="term" value="P:ubiquitin-dependent endocytosis"/>
    <property type="evidence" value="ECO:0007669"/>
    <property type="project" value="TreeGrafter"/>
</dbReference>
<accession>A0A137PH47</accession>
<dbReference type="Pfam" id="PF02752">
    <property type="entry name" value="Arrestin_C"/>
    <property type="match status" value="1"/>
</dbReference>
<organism evidence="2 3">
    <name type="scientific">Conidiobolus coronatus (strain ATCC 28846 / CBS 209.66 / NRRL 28638)</name>
    <name type="common">Delacroixia coronata</name>
    <dbReference type="NCBI Taxonomy" id="796925"/>
    <lineage>
        <taxon>Eukaryota</taxon>
        <taxon>Fungi</taxon>
        <taxon>Fungi incertae sedis</taxon>
        <taxon>Zoopagomycota</taxon>
        <taxon>Entomophthoromycotina</taxon>
        <taxon>Entomophthoromycetes</taxon>
        <taxon>Entomophthorales</taxon>
        <taxon>Ancylistaceae</taxon>
        <taxon>Conidiobolus</taxon>
    </lineage>
</organism>
<dbReference type="Gene3D" id="2.60.40.640">
    <property type="match status" value="1"/>
</dbReference>
<dbReference type="GO" id="GO:0030674">
    <property type="term" value="F:protein-macromolecule adaptor activity"/>
    <property type="evidence" value="ECO:0007669"/>
    <property type="project" value="TreeGrafter"/>
</dbReference>
<evidence type="ECO:0000259" key="1">
    <source>
        <dbReference type="Pfam" id="PF02752"/>
    </source>
</evidence>
<dbReference type="OrthoDB" id="2333384at2759"/>
<dbReference type="PANTHER" id="PTHR11188">
    <property type="entry name" value="ARRESTIN DOMAIN CONTAINING PROTEIN"/>
    <property type="match status" value="1"/>
</dbReference>
<dbReference type="AlphaFoldDB" id="A0A137PH47"/>
<dbReference type="GO" id="GO:0005829">
    <property type="term" value="C:cytosol"/>
    <property type="evidence" value="ECO:0007669"/>
    <property type="project" value="TreeGrafter"/>
</dbReference>
<dbReference type="Proteomes" id="UP000070444">
    <property type="component" value="Unassembled WGS sequence"/>
</dbReference>
<evidence type="ECO:0000313" key="3">
    <source>
        <dbReference type="Proteomes" id="UP000070444"/>
    </source>
</evidence>
<keyword evidence="3" id="KW-1185">Reference proteome</keyword>
<sequence length="339" mass="37789">MISNFKLISSFKPQALKINLNLLENGIRVPPKTEEFDKFSIQGTLSLVSLNSIQLKRIVIQLLGVLDCVGSEDISFKDQVINSRVEVLSQETIINQGTSNFGFELVLPRTLASSVNSDFFKLSYTLSAVVAYENEQLVHQIPVEVYNNQLIPHLSAYSDSFQYSGTISNSVNYRIEFCKRLFNTQESINFRVNLDTEDNATVSALSASIVQKGAIVKRLEEASEGKISQEITLAKANNRISNTYVKSQAQFSIPLKTSSIKKTLIPSISSSNLEVKHIVQILINYQIQGQNSQTRFIQIPITISSNLGQLANDELPVYNQIELNSTHIPVAELPPVYSK</sequence>
<dbReference type="PANTHER" id="PTHR11188:SF17">
    <property type="entry name" value="FI21816P1"/>
    <property type="match status" value="1"/>
</dbReference>
<dbReference type="EMBL" id="KQ964425">
    <property type="protein sequence ID" value="KXN74329.1"/>
    <property type="molecule type" value="Genomic_DNA"/>
</dbReference>
<dbReference type="InterPro" id="IPR050357">
    <property type="entry name" value="Arrestin_domain-protein"/>
</dbReference>
<gene>
    <name evidence="2" type="ORF">CONCODRAFT_170557</name>
</gene>
<dbReference type="InterPro" id="IPR014752">
    <property type="entry name" value="Arrestin-like_C"/>
</dbReference>
<dbReference type="GO" id="GO:0005886">
    <property type="term" value="C:plasma membrane"/>
    <property type="evidence" value="ECO:0007669"/>
    <property type="project" value="TreeGrafter"/>
</dbReference>
<dbReference type="GO" id="GO:0031625">
    <property type="term" value="F:ubiquitin protein ligase binding"/>
    <property type="evidence" value="ECO:0007669"/>
    <property type="project" value="TreeGrafter"/>
</dbReference>
<protein>
    <recommendedName>
        <fullName evidence="1">Arrestin C-terminal-like domain-containing protein</fullName>
    </recommendedName>
</protein>
<name>A0A137PH47_CONC2</name>
<feature type="domain" description="Arrestin C-terminal-like" evidence="1">
    <location>
        <begin position="168"/>
        <end position="305"/>
    </location>
</feature>
<reference evidence="2 3" key="1">
    <citation type="journal article" date="2015" name="Genome Biol. Evol.">
        <title>Phylogenomic analyses indicate that early fungi evolved digesting cell walls of algal ancestors of land plants.</title>
        <authorList>
            <person name="Chang Y."/>
            <person name="Wang S."/>
            <person name="Sekimoto S."/>
            <person name="Aerts A.L."/>
            <person name="Choi C."/>
            <person name="Clum A."/>
            <person name="LaButti K.M."/>
            <person name="Lindquist E.A."/>
            <person name="Yee Ngan C."/>
            <person name="Ohm R.A."/>
            <person name="Salamov A.A."/>
            <person name="Grigoriev I.V."/>
            <person name="Spatafora J.W."/>
            <person name="Berbee M.L."/>
        </authorList>
    </citation>
    <scope>NUCLEOTIDE SEQUENCE [LARGE SCALE GENOMIC DNA]</scope>
    <source>
        <strain evidence="2 3">NRRL 28638</strain>
    </source>
</reference>
<dbReference type="InterPro" id="IPR011022">
    <property type="entry name" value="Arrestin_C-like"/>
</dbReference>
<evidence type="ECO:0000313" key="2">
    <source>
        <dbReference type="EMBL" id="KXN74329.1"/>
    </source>
</evidence>
<proteinExistence type="predicted"/>